<reference evidence="17" key="1">
    <citation type="submission" date="2015-01" db="EMBL/GenBank/DDBJ databases">
        <title>Transcriptome Assembly of Fopius arisanus.</title>
        <authorList>
            <person name="Geib S."/>
        </authorList>
    </citation>
    <scope>NUCLEOTIDE SEQUENCE</scope>
</reference>
<evidence type="ECO:0000256" key="13">
    <source>
        <dbReference type="ARBA" id="ARBA00047364"/>
    </source>
</evidence>
<dbReference type="CDD" id="cd07957">
    <property type="entry name" value="Anticodon_Ia_Met"/>
    <property type="match status" value="1"/>
</dbReference>
<dbReference type="SMART" id="SM00991">
    <property type="entry name" value="WHEP-TRS"/>
    <property type="match status" value="2"/>
</dbReference>
<keyword evidence="8 14" id="KW-0067">ATP-binding</keyword>
<feature type="domain" description="GST C-terminal" evidence="15">
    <location>
        <begin position="64"/>
        <end position="183"/>
    </location>
</feature>
<dbReference type="GO" id="GO:0005829">
    <property type="term" value="C:cytosol"/>
    <property type="evidence" value="ECO:0007669"/>
    <property type="project" value="TreeGrafter"/>
</dbReference>
<evidence type="ECO:0000256" key="7">
    <source>
        <dbReference type="ARBA" id="ARBA00022741"/>
    </source>
</evidence>
<name>A0A0C9RA76_9HYME</name>
<dbReference type="Gene3D" id="3.40.30.10">
    <property type="entry name" value="Glutaredoxin"/>
    <property type="match status" value="1"/>
</dbReference>
<dbReference type="InterPro" id="IPR014729">
    <property type="entry name" value="Rossmann-like_a/b/a_fold"/>
</dbReference>
<dbReference type="InterPro" id="IPR033911">
    <property type="entry name" value="MetRS_core"/>
</dbReference>
<dbReference type="NCBIfam" id="TIGR00398">
    <property type="entry name" value="metG"/>
    <property type="match status" value="1"/>
</dbReference>
<dbReference type="SUPFAM" id="SSF47323">
    <property type="entry name" value="Anticodon-binding domain of a subclass of class I aminoacyl-tRNA synthetases"/>
    <property type="match status" value="1"/>
</dbReference>
<keyword evidence="9" id="KW-0694">RNA-binding</keyword>
<dbReference type="NCBIfam" id="NF001100">
    <property type="entry name" value="PRK00133.1"/>
    <property type="match status" value="1"/>
</dbReference>
<dbReference type="InterPro" id="IPR010987">
    <property type="entry name" value="Glutathione-S-Trfase_C-like"/>
</dbReference>
<keyword evidence="6 14" id="KW-0436">Ligase</keyword>
<comment type="similarity">
    <text evidence="2 14">Belongs to the class-I aminoacyl-tRNA synthetase family.</text>
</comment>
<dbReference type="HAMAP" id="MF_00098">
    <property type="entry name" value="Met_tRNA_synth_type1"/>
    <property type="match status" value="1"/>
</dbReference>
<dbReference type="InterPro" id="IPR029038">
    <property type="entry name" value="MetRS_Zn"/>
</dbReference>
<evidence type="ECO:0000256" key="8">
    <source>
        <dbReference type="ARBA" id="ARBA00022840"/>
    </source>
</evidence>
<dbReference type="SUPFAM" id="SSF57770">
    <property type="entry name" value="Methionyl-tRNA synthetase (MetRS), Zn-domain"/>
    <property type="match status" value="1"/>
</dbReference>
<evidence type="ECO:0000256" key="4">
    <source>
        <dbReference type="ARBA" id="ARBA00018335"/>
    </source>
</evidence>
<evidence type="ECO:0000256" key="6">
    <source>
        <dbReference type="ARBA" id="ARBA00022598"/>
    </source>
</evidence>
<dbReference type="PROSITE" id="PS51185">
    <property type="entry name" value="WHEP_TRS_2"/>
    <property type="match status" value="2"/>
</dbReference>
<evidence type="ECO:0000256" key="10">
    <source>
        <dbReference type="ARBA" id="ARBA00022917"/>
    </source>
</evidence>
<dbReference type="Gene3D" id="1.20.1050.10">
    <property type="match status" value="1"/>
</dbReference>
<dbReference type="Pfam" id="PF00458">
    <property type="entry name" value="WHEP-TRS"/>
    <property type="match status" value="2"/>
</dbReference>
<dbReference type="Gene3D" id="2.20.28.20">
    <property type="entry name" value="Methionyl-tRNA synthetase, Zn-domain"/>
    <property type="match status" value="1"/>
</dbReference>
<dbReference type="EMBL" id="GBYB01005160">
    <property type="protein sequence ID" value="JAG74927.1"/>
    <property type="molecule type" value="Transcribed_RNA"/>
</dbReference>
<gene>
    <name evidence="17" type="primary">mars</name>
    <name evidence="17" type="ORF">g.17481</name>
</gene>
<evidence type="ECO:0000256" key="3">
    <source>
        <dbReference type="ARBA" id="ARBA00012838"/>
    </source>
</evidence>
<dbReference type="InterPro" id="IPR023458">
    <property type="entry name" value="Met-tRNA_ligase_1"/>
</dbReference>
<evidence type="ECO:0000256" key="9">
    <source>
        <dbReference type="ARBA" id="ARBA00022884"/>
    </source>
</evidence>
<dbReference type="InterPro" id="IPR004046">
    <property type="entry name" value="GST_C"/>
</dbReference>
<dbReference type="InterPro" id="IPR041872">
    <property type="entry name" value="Anticodon_Met"/>
</dbReference>
<dbReference type="InterPro" id="IPR015413">
    <property type="entry name" value="Methionyl/Leucyl_tRNA_Synth"/>
</dbReference>
<dbReference type="GO" id="GO:0006431">
    <property type="term" value="P:methionyl-tRNA aminoacylation"/>
    <property type="evidence" value="ECO:0007669"/>
    <property type="project" value="InterPro"/>
</dbReference>
<dbReference type="CDD" id="cd00939">
    <property type="entry name" value="MetRS_RNA"/>
    <property type="match status" value="2"/>
</dbReference>
<dbReference type="Pfam" id="PF00043">
    <property type="entry name" value="GST_C"/>
    <property type="match status" value="1"/>
</dbReference>
<dbReference type="AlphaFoldDB" id="A0A0C9RA76"/>
<organism evidence="17">
    <name type="scientific">Fopius arisanus</name>
    <dbReference type="NCBI Taxonomy" id="64838"/>
    <lineage>
        <taxon>Eukaryota</taxon>
        <taxon>Metazoa</taxon>
        <taxon>Ecdysozoa</taxon>
        <taxon>Arthropoda</taxon>
        <taxon>Hexapoda</taxon>
        <taxon>Insecta</taxon>
        <taxon>Pterygota</taxon>
        <taxon>Neoptera</taxon>
        <taxon>Endopterygota</taxon>
        <taxon>Hymenoptera</taxon>
        <taxon>Apocrita</taxon>
        <taxon>Ichneumonoidea</taxon>
        <taxon>Braconidae</taxon>
        <taxon>Opiinae</taxon>
        <taxon>Fopius</taxon>
    </lineage>
</organism>
<evidence type="ECO:0000256" key="14">
    <source>
        <dbReference type="RuleBase" id="RU363039"/>
    </source>
</evidence>
<dbReference type="CDD" id="cd00814">
    <property type="entry name" value="MetRS_core"/>
    <property type="match status" value="1"/>
</dbReference>
<keyword evidence="11 14" id="KW-0030">Aminoacyl-tRNA synthetase</keyword>
<dbReference type="SUPFAM" id="SSF52374">
    <property type="entry name" value="Nucleotidylyl transferase"/>
    <property type="match status" value="1"/>
</dbReference>
<dbReference type="Gene3D" id="1.10.287.10">
    <property type="entry name" value="S15/NS1, RNA-binding"/>
    <property type="match status" value="2"/>
</dbReference>
<keyword evidence="7 14" id="KW-0547">Nucleotide-binding</keyword>
<dbReference type="InterPro" id="IPR009080">
    <property type="entry name" value="tRNAsynth_Ia_anticodon-bd"/>
</dbReference>
<evidence type="ECO:0000256" key="1">
    <source>
        <dbReference type="ARBA" id="ARBA00004496"/>
    </source>
</evidence>
<comment type="catalytic activity">
    <reaction evidence="13">
        <text>tRNA(Met) + L-methionine + ATP = L-methionyl-tRNA(Met) + AMP + diphosphate</text>
        <dbReference type="Rhea" id="RHEA:13481"/>
        <dbReference type="Rhea" id="RHEA-COMP:9667"/>
        <dbReference type="Rhea" id="RHEA-COMP:9698"/>
        <dbReference type="ChEBI" id="CHEBI:30616"/>
        <dbReference type="ChEBI" id="CHEBI:33019"/>
        <dbReference type="ChEBI" id="CHEBI:57844"/>
        <dbReference type="ChEBI" id="CHEBI:78442"/>
        <dbReference type="ChEBI" id="CHEBI:78530"/>
        <dbReference type="ChEBI" id="CHEBI:456215"/>
        <dbReference type="EC" id="6.1.1.10"/>
    </reaction>
</comment>
<feature type="domain" description="WHEP-TRS" evidence="16">
    <location>
        <begin position="896"/>
        <end position="951"/>
    </location>
</feature>
<evidence type="ECO:0000256" key="2">
    <source>
        <dbReference type="ARBA" id="ARBA00005594"/>
    </source>
</evidence>
<evidence type="ECO:0000256" key="5">
    <source>
        <dbReference type="ARBA" id="ARBA00022490"/>
    </source>
</evidence>
<dbReference type="PROSITE" id="PS50405">
    <property type="entry name" value="GST_CTER"/>
    <property type="match status" value="1"/>
</dbReference>
<dbReference type="InterPro" id="IPR036282">
    <property type="entry name" value="Glutathione-S-Trfase_C_sf"/>
</dbReference>
<dbReference type="Pfam" id="PF09334">
    <property type="entry name" value="tRNA-synt_1g"/>
    <property type="match status" value="1"/>
</dbReference>
<evidence type="ECO:0000313" key="17">
    <source>
        <dbReference type="EMBL" id="JAG74927.1"/>
    </source>
</evidence>
<dbReference type="InterPro" id="IPR014758">
    <property type="entry name" value="Met-tRNA_synth"/>
</dbReference>
<dbReference type="PRINTS" id="PR01041">
    <property type="entry name" value="TRNASYNTHMET"/>
</dbReference>
<dbReference type="InterPro" id="IPR001412">
    <property type="entry name" value="aa-tRNA-synth_I_CS"/>
</dbReference>
<evidence type="ECO:0000256" key="12">
    <source>
        <dbReference type="ARBA" id="ARBA00030904"/>
    </source>
</evidence>
<keyword evidence="10 14" id="KW-0648">Protein biosynthesis</keyword>
<protein>
    <recommendedName>
        <fullName evidence="4">Methionine--tRNA ligase, cytoplasmic</fullName>
        <ecNumber evidence="3">6.1.1.10</ecNumber>
    </recommendedName>
    <alternativeName>
        <fullName evidence="12">Methionyl-tRNA synthetase</fullName>
    </alternativeName>
</protein>
<dbReference type="Gene3D" id="1.10.730.10">
    <property type="entry name" value="Isoleucyl-tRNA Synthetase, Domain 1"/>
    <property type="match status" value="1"/>
</dbReference>
<comment type="subcellular location">
    <subcellularLocation>
        <location evidence="1">Cytoplasm</location>
    </subcellularLocation>
</comment>
<accession>A0A0C9RA76</accession>
<dbReference type="PROSITE" id="PS00178">
    <property type="entry name" value="AA_TRNA_LIGASE_I"/>
    <property type="match status" value="1"/>
</dbReference>
<dbReference type="PANTHER" id="PTHR45765">
    <property type="entry name" value="METHIONINE--TRNA LIGASE"/>
    <property type="match status" value="1"/>
</dbReference>
<dbReference type="PANTHER" id="PTHR45765:SF1">
    <property type="entry name" value="METHIONINE--TRNA LIGASE, CYTOPLASMIC"/>
    <property type="match status" value="1"/>
</dbReference>
<sequence length="957" mass="107547">MILSTNKNNPNALKLVIGGEISGNSVEIRIITTNESTLSRLPTLQLPTGITLISSNAALQYLLPGNEQDLENKWLEWDSTQLQPAIASYGNSGALDTSHKPRIWSLLSQLNSELKTKKYLITPDTHTSADIAIFCTLWCTICSTEVSAEITKEFPHVDKWLENISILPHVQQSLSKFPLENGFKAISSLNSSSWFPMNSYTGIRQKTAALEPSSPTKEPEAITKQELETSKKNWSTPLHPSIKPPTYPVLPRKNERNILITSALPYVNNVPHLGNIIGCVLSADVFARYCRQRDYNTLYISGTDEYGTATEAKALEENMTPQEICDKFFGIHNDIYRWFNIGFDYFGRTTTPEQTEIVQESFLRIKSQGYIITESVDQLLCQNCNRFLADRFVEGTCPGCKYEDARGDQCDGCGHLVNATELINPRCKVCSKTPVIKASTQFFLDLPKIQPKLKEWASKAEKNWSNVARAVTRPWLRDGLKPRCITRDLKWGIPVPIDEFKDKVFYVWFDAPLGYVSITKRYTQEYEKWWKPSEGTDVNLYQFMAKDNVPFHAIMFPATLLAANEGHTLVKHIMATEYLNYEDTKFSKSRGIGVFGTDARETGIPADVWRFYLTYIRPENQDSNFNWVDLATKNNSELLNNFGNFVNRALTFAVKNFEGKVPEMELREEDHQVLVLVQRELSHYIVAMEQGKFRDGVRHLLGISKHGNQYMQAQQPWVMVKGKEVKTAGTVIGVCCNISCLLSALLGPFMPDTSRELRKQLGLDGSTYGYIPEKVSILLSPGHKLGEPTPLFSKIEEAVVEELRSKYGGKQDNGTNGGKTEGSVEELQGQIAAQGLKVRELKSKTDKSVWQPEVQILLKLKEQLAKITETSIITVNTATIGEKNKENGPVQNGKIDIPALEAAIAKQGLVVRELKANSEKSVWQPELNILLKLKKELSDATGVITPNAVDKKSKKKK</sequence>
<dbReference type="EC" id="6.1.1.10" evidence="3"/>
<evidence type="ECO:0000256" key="11">
    <source>
        <dbReference type="ARBA" id="ARBA00023146"/>
    </source>
</evidence>
<dbReference type="SUPFAM" id="SSF47616">
    <property type="entry name" value="GST C-terminal domain-like"/>
    <property type="match status" value="1"/>
</dbReference>
<dbReference type="GO" id="GO:0003723">
    <property type="term" value="F:RNA binding"/>
    <property type="evidence" value="ECO:0007669"/>
    <property type="project" value="UniProtKB-KW"/>
</dbReference>
<dbReference type="GO" id="GO:0005524">
    <property type="term" value="F:ATP binding"/>
    <property type="evidence" value="ECO:0007669"/>
    <property type="project" value="UniProtKB-KW"/>
</dbReference>
<dbReference type="GO" id="GO:0017101">
    <property type="term" value="C:aminoacyl-tRNA synthetase multienzyme complex"/>
    <property type="evidence" value="ECO:0007669"/>
    <property type="project" value="TreeGrafter"/>
</dbReference>
<dbReference type="Pfam" id="PF19303">
    <property type="entry name" value="Anticodon_3"/>
    <property type="match status" value="1"/>
</dbReference>
<dbReference type="GO" id="GO:0004825">
    <property type="term" value="F:methionine-tRNA ligase activity"/>
    <property type="evidence" value="ECO:0007669"/>
    <property type="project" value="UniProtKB-EC"/>
</dbReference>
<dbReference type="InterPro" id="IPR009068">
    <property type="entry name" value="uS15_NS1_RNA-bd_sf"/>
</dbReference>
<proteinExistence type="inferred from homology"/>
<dbReference type="SUPFAM" id="SSF47060">
    <property type="entry name" value="S15/NS1 RNA-binding domain"/>
    <property type="match status" value="2"/>
</dbReference>
<evidence type="ECO:0000259" key="16">
    <source>
        <dbReference type="PROSITE" id="PS51185"/>
    </source>
</evidence>
<dbReference type="InterPro" id="IPR000738">
    <property type="entry name" value="WHEP-TRS_dom"/>
</dbReference>
<dbReference type="Gene3D" id="3.40.50.620">
    <property type="entry name" value="HUPs"/>
    <property type="match status" value="1"/>
</dbReference>
<dbReference type="FunFam" id="2.20.28.20:FF:000001">
    <property type="entry name" value="Methionine--tRNA ligase"/>
    <property type="match status" value="1"/>
</dbReference>
<feature type="domain" description="WHEP-TRS" evidence="16">
    <location>
        <begin position="823"/>
        <end position="878"/>
    </location>
</feature>
<keyword evidence="5" id="KW-0963">Cytoplasm</keyword>
<evidence type="ECO:0000259" key="15">
    <source>
        <dbReference type="PROSITE" id="PS50405"/>
    </source>
</evidence>